<dbReference type="InterPro" id="IPR012349">
    <property type="entry name" value="Split_barrel_FMN-bd"/>
</dbReference>
<reference evidence="2 3" key="1">
    <citation type="submission" date="2016-10" db="EMBL/GenBank/DDBJ databases">
        <authorList>
            <person name="de Groot N.N."/>
        </authorList>
    </citation>
    <scope>NUCLEOTIDE SEQUENCE [LARGE SCALE GENOMIC DNA]</scope>
    <source>
        <strain evidence="2 3">YAD2003</strain>
    </source>
</reference>
<feature type="domain" description="Pyridoxamine 5'-phosphate oxidase N-terminal" evidence="1">
    <location>
        <begin position="12"/>
        <end position="97"/>
    </location>
</feature>
<dbReference type="PANTHER" id="PTHR40660">
    <property type="entry name" value="5'-PHOSPHATE OXIDASE PUTATIVE DOMAIN-CONTAINING PROTEIN-RELATED"/>
    <property type="match status" value="1"/>
</dbReference>
<dbReference type="Pfam" id="PF01243">
    <property type="entry name" value="PNPOx_N"/>
    <property type="match status" value="1"/>
</dbReference>
<evidence type="ECO:0000313" key="2">
    <source>
        <dbReference type="EMBL" id="SEH71919.1"/>
    </source>
</evidence>
<proteinExistence type="predicted"/>
<dbReference type="EMBL" id="FNWV01000008">
    <property type="protein sequence ID" value="SEH71919.1"/>
    <property type="molecule type" value="Genomic_DNA"/>
</dbReference>
<name>A0A1H6KK51_RUMFL</name>
<dbReference type="Proteomes" id="UP000183190">
    <property type="component" value="Unassembled WGS sequence"/>
</dbReference>
<dbReference type="Gene3D" id="2.30.110.10">
    <property type="entry name" value="Electron Transport, Fmn-binding Protein, Chain A"/>
    <property type="match status" value="1"/>
</dbReference>
<protein>
    <submittedName>
        <fullName evidence="2">Pyridoxamine 5'-phosphate oxidase</fullName>
    </submittedName>
</protein>
<evidence type="ECO:0000259" key="1">
    <source>
        <dbReference type="Pfam" id="PF01243"/>
    </source>
</evidence>
<evidence type="ECO:0000313" key="3">
    <source>
        <dbReference type="Proteomes" id="UP000183190"/>
    </source>
</evidence>
<organism evidence="2 3">
    <name type="scientific">Ruminococcus flavefaciens</name>
    <dbReference type="NCBI Taxonomy" id="1265"/>
    <lineage>
        <taxon>Bacteria</taxon>
        <taxon>Bacillati</taxon>
        <taxon>Bacillota</taxon>
        <taxon>Clostridia</taxon>
        <taxon>Eubacteriales</taxon>
        <taxon>Oscillospiraceae</taxon>
        <taxon>Ruminococcus</taxon>
    </lineage>
</organism>
<dbReference type="InterPro" id="IPR011576">
    <property type="entry name" value="Pyridox_Oxase_N"/>
</dbReference>
<dbReference type="PANTHER" id="PTHR40660:SF1">
    <property type="entry name" value="5'-PHOSPHATE OXIDASE PUTATIVE DOMAIN-CONTAINING PROTEIN-RELATED"/>
    <property type="match status" value="1"/>
</dbReference>
<accession>A0A1H6KK51</accession>
<dbReference type="AlphaFoldDB" id="A0A1H6KK51"/>
<dbReference type="SUPFAM" id="SSF50475">
    <property type="entry name" value="FMN-binding split barrel"/>
    <property type="match status" value="1"/>
</dbReference>
<gene>
    <name evidence="2" type="ORF">SAMN02910265_02294</name>
</gene>
<sequence length="144" mass="15830">MIAMIPDNVKKVFNENLWYIATCGDAPNVVHVGFKRVCDDGKLAIGAVLLETTLENIKANGKVAIACANPLTAEAYQVKGTAELVYEGEAYEHYSQLTLDTFKGAMELKCVVLITPERLINASPNEHIVENNCKCEMSVQLKQN</sequence>